<dbReference type="RefSeq" id="WP_014185323.1">
    <property type="nucleotide sequence ID" value="NC_016584.1"/>
</dbReference>
<dbReference type="EMBL" id="CP003108">
    <property type="protein sequence ID" value="AET68515.1"/>
    <property type="molecule type" value="Genomic_DNA"/>
</dbReference>
<dbReference type="InterPro" id="IPR044855">
    <property type="entry name" value="CoA-Trfase_III_dom3_sf"/>
</dbReference>
<keyword evidence="3" id="KW-1185">Reference proteome</keyword>
<protein>
    <submittedName>
        <fullName evidence="2">Putative acyl-CoA transferase/carnitine dehydratase</fullName>
    </submittedName>
</protein>
<dbReference type="Gene3D" id="3.40.50.10540">
    <property type="entry name" value="Crotonobetainyl-coa:carnitine coa-transferase, domain 1"/>
    <property type="match status" value="1"/>
</dbReference>
<evidence type="ECO:0000313" key="2">
    <source>
        <dbReference type="EMBL" id="AET68515.1"/>
    </source>
</evidence>
<dbReference type="OrthoDB" id="9797653at2"/>
<accession>G7WGS9</accession>
<dbReference type="InterPro" id="IPR003673">
    <property type="entry name" value="CoA-Trfase_fam_III"/>
</dbReference>
<reference evidence="2 3" key="2">
    <citation type="journal article" date="2012" name="J. Bacteriol.">
        <title>Complete genome sequences of Desulfosporosinus orientis DSM765T, Desulfosporosinus youngiae DSM17734T, Desulfosporosinus meridiei DSM13257T, and Desulfosporosinus acidiphilus DSM22704T.</title>
        <authorList>
            <person name="Pester M."/>
            <person name="Brambilla E."/>
            <person name="Alazard D."/>
            <person name="Rattei T."/>
            <person name="Weinmaier T."/>
            <person name="Han J."/>
            <person name="Lucas S."/>
            <person name="Lapidus A."/>
            <person name="Cheng J.F."/>
            <person name="Goodwin L."/>
            <person name="Pitluck S."/>
            <person name="Peters L."/>
            <person name="Ovchinnikova G."/>
            <person name="Teshima H."/>
            <person name="Detter J.C."/>
            <person name="Han C.S."/>
            <person name="Tapia R."/>
            <person name="Land M.L."/>
            <person name="Hauser L."/>
            <person name="Kyrpides N.C."/>
            <person name="Ivanova N.N."/>
            <person name="Pagani I."/>
            <person name="Huntmann M."/>
            <person name="Wei C.L."/>
            <person name="Davenport K.W."/>
            <person name="Daligault H."/>
            <person name="Chain P.S."/>
            <person name="Chen A."/>
            <person name="Mavromatis K."/>
            <person name="Markowitz V."/>
            <person name="Szeto E."/>
            <person name="Mikhailova N."/>
            <person name="Pati A."/>
            <person name="Wagner M."/>
            <person name="Woyke T."/>
            <person name="Ollivier B."/>
            <person name="Klenk H.P."/>
            <person name="Spring S."/>
            <person name="Loy A."/>
        </authorList>
    </citation>
    <scope>NUCLEOTIDE SEQUENCE [LARGE SCALE GENOMIC DNA]</scope>
    <source>
        <strain evidence="3">ATCC 19365 / DSM 765 / NCIMB 8382 / VKM B-1628</strain>
    </source>
</reference>
<evidence type="ECO:0000313" key="3">
    <source>
        <dbReference type="Proteomes" id="UP000006346"/>
    </source>
</evidence>
<dbReference type="PATRIC" id="fig|768706.3.peg.3006"/>
<dbReference type="PANTHER" id="PTHR48207:SF3">
    <property type="entry name" value="SUCCINATE--HYDROXYMETHYLGLUTARATE COA-TRANSFERASE"/>
    <property type="match status" value="1"/>
</dbReference>
<dbReference type="Proteomes" id="UP000006346">
    <property type="component" value="Chromosome"/>
</dbReference>
<dbReference type="GO" id="GO:0008410">
    <property type="term" value="F:CoA-transferase activity"/>
    <property type="evidence" value="ECO:0007669"/>
    <property type="project" value="TreeGrafter"/>
</dbReference>
<dbReference type="Gene3D" id="3.30.1540.10">
    <property type="entry name" value="formyl-coa transferase, domain 3"/>
    <property type="match status" value="1"/>
</dbReference>
<gene>
    <name evidence="2" type="ordered locus">Desor_2992</name>
</gene>
<dbReference type="Pfam" id="PF02515">
    <property type="entry name" value="CoA_transf_3"/>
    <property type="match status" value="1"/>
</dbReference>
<dbReference type="InterPro" id="IPR050483">
    <property type="entry name" value="CoA-transferase_III_domain"/>
</dbReference>
<dbReference type="AlphaFoldDB" id="G7WGS9"/>
<dbReference type="HOGENOM" id="CLU_033975_2_1_9"/>
<dbReference type="eggNOG" id="COG1804">
    <property type="taxonomic scope" value="Bacteria"/>
</dbReference>
<proteinExistence type="predicted"/>
<dbReference type="KEGG" id="dor:Desor_2992"/>
<sequence>MVNFDKLLPGCLDGVTIVDFTWVLAGPHATKLLADMGASVIKIEPFKVGANERHLLLTKTVNDVKHSSYSINVNRGKKSICLDMKKAQGKEIVTELIKKADVLVENYSPGVMERLGLDYESVKKIKEDIIYCSISCFGHWGPYSDRPGYDIIAQAASGFTAMYELPQGAPMSIGDTVAGTHAALGIVAALFDKKVHGRGQNIDISMMDCLFSLHENSVPWYTISQAVGEKIAPPRLGRYYFNYAPFGVFQGKDGRVNIACLEEPRWPRLVATMGEKYAWLMDDPRTKNVSTRCLNATWLNTIIDEWVMSMDSVNEVERLLQEAEVACQRVLGIPELVDTDPHVKAREMIIEVDQPFLGPMKMFGSPIKMSKTPSCLRGYGPLLGEHNDDLLSKVLDLNEEQITALYSDEVLYHEPAVELDNKG</sequence>
<name>G7WGS9_DESOD</name>
<evidence type="ECO:0000256" key="1">
    <source>
        <dbReference type="ARBA" id="ARBA00022679"/>
    </source>
</evidence>
<keyword evidence="1 2" id="KW-0808">Transferase</keyword>
<organism evidence="2 3">
    <name type="scientific">Desulfosporosinus orientis (strain ATCC 19365 / DSM 765 / NCIMB 8382 / VKM B-1628 / Singapore I)</name>
    <name type="common">Desulfotomaculum orientis</name>
    <dbReference type="NCBI Taxonomy" id="768706"/>
    <lineage>
        <taxon>Bacteria</taxon>
        <taxon>Bacillati</taxon>
        <taxon>Bacillota</taxon>
        <taxon>Clostridia</taxon>
        <taxon>Eubacteriales</taxon>
        <taxon>Desulfitobacteriaceae</taxon>
        <taxon>Desulfosporosinus</taxon>
    </lineage>
</organism>
<dbReference type="SUPFAM" id="SSF89796">
    <property type="entry name" value="CoA-transferase family III (CaiB/BaiF)"/>
    <property type="match status" value="1"/>
</dbReference>
<reference evidence="3" key="1">
    <citation type="submission" date="2011-11" db="EMBL/GenBank/DDBJ databases">
        <title>Complete sequence of Desulfosporosinus orientis DSM 765.</title>
        <authorList>
            <person name="Lucas S."/>
            <person name="Han J."/>
            <person name="Lapidus A."/>
            <person name="Cheng J.-F."/>
            <person name="Goodwin L."/>
            <person name="Pitluck S."/>
            <person name="Peters L."/>
            <person name="Ovchinnikova G."/>
            <person name="Teshima H."/>
            <person name="Detter J.C."/>
            <person name="Han C."/>
            <person name="Tapia R."/>
            <person name="Land M."/>
            <person name="Hauser L."/>
            <person name="Kyrpides N."/>
            <person name="Ivanova N."/>
            <person name="Pagani I."/>
            <person name="Pester M."/>
            <person name="Spring S."/>
            <person name="Ollivier B."/>
            <person name="Rattei T."/>
            <person name="Klenk H.-P."/>
            <person name="Wagner M."/>
            <person name="Loy A."/>
            <person name="Woyke T."/>
        </authorList>
    </citation>
    <scope>NUCLEOTIDE SEQUENCE [LARGE SCALE GENOMIC DNA]</scope>
    <source>
        <strain evidence="3">ATCC 19365 / DSM 765 / NCIMB 8382 / VKM B-1628</strain>
    </source>
</reference>
<dbReference type="InterPro" id="IPR023606">
    <property type="entry name" value="CoA-Trfase_III_dom_1_sf"/>
</dbReference>
<dbReference type="PANTHER" id="PTHR48207">
    <property type="entry name" value="SUCCINATE--HYDROXYMETHYLGLUTARATE COA-TRANSFERASE"/>
    <property type="match status" value="1"/>
</dbReference>
<dbReference type="STRING" id="768706.Desor_2992"/>